<dbReference type="PIRSF" id="PIRSF006755">
    <property type="entry name" value="DTB_synth"/>
    <property type="match status" value="1"/>
</dbReference>
<dbReference type="PANTHER" id="PTHR43210:SF5">
    <property type="entry name" value="DETHIOBIOTIN SYNTHETASE"/>
    <property type="match status" value="1"/>
</dbReference>
<accession>G8YKA6</accession>
<name>G8YKA6_PICSO</name>
<reference evidence="1" key="1">
    <citation type="submission" date="2011-10" db="EMBL/GenBank/DDBJ databases">
        <authorList>
            <person name="Genoscope - CEA"/>
        </authorList>
    </citation>
    <scope>NUCLEOTIDE SEQUENCE</scope>
</reference>
<dbReference type="HOGENOM" id="CLU_072551_2_0_1"/>
<sequence length="210" mass="23154">MKAVFITGTDTDVGKTVISALLTKAWDANYWKPIQTGLNCDPGDTATVKQLTGLPEERFLKPEVELQVPLSPWRACVAENIPPIEKKFTLPPLNEESDRPLIIEGAGGLYVPIDSKRITTDIIRELDVPVILVARSGLGTLNHTLLSIEHLLNRNVKVLGVILNGEPDLDNAKTIEHFCPVPVLFSIPKDKNLDIQNFIKYVPSISSILT</sequence>
<reference evidence="3" key="2">
    <citation type="journal article" date="2012" name="G3 (Bethesda)">
        <title>Pichia sorbitophila, an interspecies yeast hybrid reveals early steps of genome resolution following polyploidization.</title>
        <authorList>
            <person name="Leh Louis V."/>
            <person name="Despons L."/>
            <person name="Friedrich A."/>
            <person name="Martin T."/>
            <person name="Durrens P."/>
            <person name="Casaregola S."/>
            <person name="Neuveglise C."/>
            <person name="Fairhead C."/>
            <person name="Marck C."/>
            <person name="Cruz J.A."/>
            <person name="Straub M.L."/>
            <person name="Kugler V."/>
            <person name="Sacerdot C."/>
            <person name="Uzunov Z."/>
            <person name="Thierry A."/>
            <person name="Weiss S."/>
            <person name="Bleykasten C."/>
            <person name="De Montigny J."/>
            <person name="Jacques N."/>
            <person name="Jung P."/>
            <person name="Lemaire M."/>
            <person name="Mallet S."/>
            <person name="Morel G."/>
            <person name="Richard G.F."/>
            <person name="Sarkar A."/>
            <person name="Savel G."/>
            <person name="Schacherer J."/>
            <person name="Seret M.L."/>
            <person name="Talla E."/>
            <person name="Samson G."/>
            <person name="Jubin C."/>
            <person name="Poulain J."/>
            <person name="Vacherie B."/>
            <person name="Barbe V."/>
            <person name="Pelletier E."/>
            <person name="Sherman D.J."/>
            <person name="Westhof E."/>
            <person name="Weissenbach J."/>
            <person name="Baret P.V."/>
            <person name="Wincker P."/>
            <person name="Gaillardin C."/>
            <person name="Dujon B."/>
            <person name="Souciet J.L."/>
        </authorList>
    </citation>
    <scope>NUCLEOTIDE SEQUENCE [LARGE SCALE GENOMIC DNA]</scope>
    <source>
        <strain evidence="3">ATCC MYA-4447 / BCRC 22081 / CBS 7064 / NBRC 10061 / NRRL Y-12695</strain>
    </source>
</reference>
<dbReference type="Proteomes" id="UP000005222">
    <property type="component" value="Chromosome H"/>
</dbReference>
<dbReference type="Proteomes" id="UP000005222">
    <property type="component" value="Chromosome G"/>
</dbReference>
<evidence type="ECO:0000313" key="2">
    <source>
        <dbReference type="EMBL" id="CCE80751.1"/>
    </source>
</evidence>
<organism evidence="1 3">
    <name type="scientific">Pichia sorbitophila (strain ATCC MYA-4447 / BCRC 22081 / CBS 7064 / NBRC 10061 / NRRL Y-12695)</name>
    <name type="common">Hybrid yeast</name>
    <dbReference type="NCBI Taxonomy" id="559304"/>
    <lineage>
        <taxon>Eukaryota</taxon>
        <taxon>Fungi</taxon>
        <taxon>Dikarya</taxon>
        <taxon>Ascomycota</taxon>
        <taxon>Saccharomycotina</taxon>
        <taxon>Pichiomycetes</taxon>
        <taxon>Debaryomycetaceae</taxon>
        <taxon>Millerozyma</taxon>
    </lineage>
</organism>
<proteinExistence type="inferred from homology"/>
<dbReference type="Pfam" id="PF13500">
    <property type="entry name" value="AAA_26"/>
    <property type="match status" value="1"/>
</dbReference>
<dbReference type="EMBL" id="FO082053">
    <property type="protein sequence ID" value="CCE79986.1"/>
    <property type="molecule type" value="Genomic_DNA"/>
</dbReference>
<dbReference type="NCBIfam" id="TIGR00347">
    <property type="entry name" value="bioD"/>
    <property type="match status" value="1"/>
</dbReference>
<dbReference type="InterPro" id="IPR004472">
    <property type="entry name" value="DTB_synth_BioD"/>
</dbReference>
<dbReference type="GO" id="GO:0009102">
    <property type="term" value="P:biotin biosynthetic process"/>
    <property type="evidence" value="ECO:0007669"/>
    <property type="project" value="UniProtKB-UniPathway"/>
</dbReference>
<dbReference type="GO" id="GO:0004141">
    <property type="term" value="F:dethiobiotin synthase activity"/>
    <property type="evidence" value="ECO:0007669"/>
    <property type="project" value="InterPro"/>
</dbReference>
<dbReference type="GO" id="GO:0005524">
    <property type="term" value="F:ATP binding"/>
    <property type="evidence" value="ECO:0007669"/>
    <property type="project" value="InterPro"/>
</dbReference>
<dbReference type="InParanoid" id="G8YKA6"/>
<dbReference type="FunCoup" id="G8YKA6">
    <property type="interactions" value="203"/>
</dbReference>
<dbReference type="EMBL" id="FO082052">
    <property type="protein sequence ID" value="CCE80751.1"/>
    <property type="molecule type" value="Genomic_DNA"/>
</dbReference>
<dbReference type="STRING" id="559304.G8YKA6"/>
<dbReference type="UniPathway" id="UPA00078"/>
<evidence type="ECO:0000313" key="3">
    <source>
        <dbReference type="Proteomes" id="UP000005222"/>
    </source>
</evidence>
<dbReference type="CDD" id="cd03109">
    <property type="entry name" value="DTBS"/>
    <property type="match status" value="1"/>
</dbReference>
<keyword evidence="3" id="KW-1185">Reference proteome</keyword>
<dbReference type="Gene3D" id="3.40.50.300">
    <property type="entry name" value="P-loop containing nucleotide triphosphate hydrolases"/>
    <property type="match status" value="1"/>
</dbReference>
<protein>
    <submittedName>
        <fullName evidence="1">Piso0_003079 protein</fullName>
    </submittedName>
</protein>
<dbReference type="eggNOG" id="ENOG502RXZU">
    <property type="taxonomic scope" value="Eukaryota"/>
</dbReference>
<gene>
    <name evidence="1" type="primary">Piso0_003079</name>
    <name evidence="1" type="ORF">GNLVRS01_PISO0G04428g</name>
    <name evidence="2" type="ORF">GNLVRS01_PISO0H04429g</name>
</gene>
<dbReference type="GO" id="GO:0000287">
    <property type="term" value="F:magnesium ion binding"/>
    <property type="evidence" value="ECO:0007669"/>
    <property type="project" value="InterPro"/>
</dbReference>
<dbReference type="InterPro" id="IPR027417">
    <property type="entry name" value="P-loop_NTPase"/>
</dbReference>
<evidence type="ECO:0000313" key="1">
    <source>
        <dbReference type="EMBL" id="CCE79986.1"/>
    </source>
</evidence>
<dbReference type="OrthoDB" id="425114at2759"/>
<dbReference type="HAMAP" id="MF_00336">
    <property type="entry name" value="BioD"/>
    <property type="match status" value="1"/>
</dbReference>
<dbReference type="PANTHER" id="PTHR43210">
    <property type="entry name" value="DETHIOBIOTIN SYNTHETASE"/>
    <property type="match status" value="1"/>
</dbReference>
<dbReference type="AlphaFoldDB" id="G8YKA6"/>
<dbReference type="SUPFAM" id="SSF52540">
    <property type="entry name" value="P-loop containing nucleoside triphosphate hydrolases"/>
    <property type="match status" value="1"/>
</dbReference>